<dbReference type="EMBL" id="CP116942">
    <property type="protein sequence ID" value="WCO67865.1"/>
    <property type="molecule type" value="Genomic_DNA"/>
</dbReference>
<accession>A0AAE9Y6K4</accession>
<gene>
    <name evidence="1" type="ORF">PO878_03895</name>
</gene>
<protein>
    <submittedName>
        <fullName evidence="1">Uncharacterized protein</fullName>
    </submittedName>
</protein>
<dbReference type="RefSeq" id="WP_272737383.1">
    <property type="nucleotide sequence ID" value="NZ_CP116942.1"/>
</dbReference>
<reference evidence="1" key="1">
    <citation type="submission" date="2023-01" db="EMBL/GenBank/DDBJ databases">
        <title>The diversity of Class Acidimicrobiia in South China Sea sediment environments and the proposal of Iamia marina sp. nov., a novel species of the genus Iamia.</title>
        <authorList>
            <person name="He Y."/>
            <person name="Tian X."/>
        </authorList>
    </citation>
    <scope>NUCLEOTIDE SEQUENCE</scope>
    <source>
        <strain evidence="1">DSM 19957</strain>
    </source>
</reference>
<evidence type="ECO:0000313" key="2">
    <source>
        <dbReference type="Proteomes" id="UP001216390"/>
    </source>
</evidence>
<proteinExistence type="predicted"/>
<dbReference type="KEGG" id="ima:PO878_03895"/>
<dbReference type="AlphaFoldDB" id="A0AAE9Y6K4"/>
<evidence type="ECO:0000313" key="1">
    <source>
        <dbReference type="EMBL" id="WCO67865.1"/>
    </source>
</evidence>
<organism evidence="1 2">
    <name type="scientific">Iamia majanohamensis</name>
    <dbReference type="NCBI Taxonomy" id="467976"/>
    <lineage>
        <taxon>Bacteria</taxon>
        <taxon>Bacillati</taxon>
        <taxon>Actinomycetota</taxon>
        <taxon>Acidimicrobiia</taxon>
        <taxon>Acidimicrobiales</taxon>
        <taxon>Iamiaceae</taxon>
        <taxon>Iamia</taxon>
    </lineage>
</organism>
<dbReference type="Proteomes" id="UP001216390">
    <property type="component" value="Chromosome"/>
</dbReference>
<sequence>MTTWDPVAITVAAPPALPAWDTTPPAEDWEAPPFDDTGTPTRVQVAISTIRDFRWLGELLDAAVDDGRSQTIDGTGTVRIQVPTSDPSALVTLLDDVELWGDRYTGRPKLIDRAAHIVINGKVDASYVLRSDITIDNGVVSLSGVEPTRLFDDRIVGTGRRLDLLYGRGHFPGSGTYGSLGINWTGDPGDIEFFTPGVRGGRCIRIRGDSLTDRLEIGCVVSSSEGANQKVTVRSSAFLQLPDGAADDTTVMAVEVRTLNGGQLWPPSGSANPYVANIEEDMPREEWMRSPTVAAGQLPAPPFGVWVVAKFYPAPLESGASSGAWTYIDEIEIFQRDTLATRVERDLVDHQLILLRDAQEGRDKSSWSLGFARGTDSGVSEIGVWRHEDEQPLRDALSAISSRDDGPDPPWVGPDWKIHIGARRGSVRDDIVLGPSDIVAVQNWSHDPGAMASSMRGVTDRGEAYWRVESVVTDTSQTAGHVIERQARAPNDMELLALDQWTAAQLAQVAQPQDTARLVVRWDLGRRIAVGDSFRVIHMDGLWRLDRTMRVVKRTLMDAARLVVLDVGTDEAA</sequence>
<name>A0AAE9Y6K4_9ACTN</name>
<keyword evidence="2" id="KW-1185">Reference proteome</keyword>